<comment type="caution">
    <text evidence="1">The sequence shown here is derived from an EMBL/GenBank/DDBJ whole genome shotgun (WGS) entry which is preliminary data.</text>
</comment>
<accession>A0AC60NZC5</accession>
<evidence type="ECO:0000313" key="2">
    <source>
        <dbReference type="Proteomes" id="UP000805193"/>
    </source>
</evidence>
<name>A0AC60NZC5_IXOPE</name>
<protein>
    <submittedName>
        <fullName evidence="1">Uncharacterized protein</fullName>
    </submittedName>
</protein>
<reference evidence="1 2" key="1">
    <citation type="journal article" date="2020" name="Cell">
        <title>Large-Scale Comparative Analyses of Tick Genomes Elucidate Their Genetic Diversity and Vector Capacities.</title>
        <authorList>
            <consortium name="Tick Genome and Microbiome Consortium (TIGMIC)"/>
            <person name="Jia N."/>
            <person name="Wang J."/>
            <person name="Shi W."/>
            <person name="Du L."/>
            <person name="Sun Y."/>
            <person name="Zhan W."/>
            <person name="Jiang J.F."/>
            <person name="Wang Q."/>
            <person name="Zhang B."/>
            <person name="Ji P."/>
            <person name="Bell-Sakyi L."/>
            <person name="Cui X.M."/>
            <person name="Yuan T.T."/>
            <person name="Jiang B.G."/>
            <person name="Yang W.F."/>
            <person name="Lam T.T."/>
            <person name="Chang Q.C."/>
            <person name="Ding S.J."/>
            <person name="Wang X.J."/>
            <person name="Zhu J.G."/>
            <person name="Ruan X.D."/>
            <person name="Zhao L."/>
            <person name="Wei J.T."/>
            <person name="Ye R.Z."/>
            <person name="Que T.C."/>
            <person name="Du C.H."/>
            <person name="Zhou Y.H."/>
            <person name="Cheng J.X."/>
            <person name="Dai P.F."/>
            <person name="Guo W.B."/>
            <person name="Han X.H."/>
            <person name="Huang E.J."/>
            <person name="Li L.F."/>
            <person name="Wei W."/>
            <person name="Gao Y.C."/>
            <person name="Liu J.Z."/>
            <person name="Shao H.Z."/>
            <person name="Wang X."/>
            <person name="Wang C.C."/>
            <person name="Yang T.C."/>
            <person name="Huo Q.B."/>
            <person name="Li W."/>
            <person name="Chen H.Y."/>
            <person name="Chen S.E."/>
            <person name="Zhou L.G."/>
            <person name="Ni X.B."/>
            <person name="Tian J.H."/>
            <person name="Sheng Y."/>
            <person name="Liu T."/>
            <person name="Pan Y.S."/>
            <person name="Xia L.Y."/>
            <person name="Li J."/>
            <person name="Zhao F."/>
            <person name="Cao W.C."/>
        </authorList>
    </citation>
    <scope>NUCLEOTIDE SEQUENCE [LARGE SCALE GENOMIC DNA]</scope>
    <source>
        <strain evidence="1">Iper-2018</strain>
    </source>
</reference>
<sequence length="99" mass="11660">MLPFLLNAPFPDGLFILQRDNCPVHTSRHVKETLEDLCIPQLPWPTKFPDLNTIENVWGIMKRNLSKRQLHHSSQEELWEAVCEKWDKLRESPELCPTL</sequence>
<keyword evidence="2" id="KW-1185">Reference proteome</keyword>
<dbReference type="EMBL" id="JABSTQ010011348">
    <property type="protein sequence ID" value="KAG0412428.1"/>
    <property type="molecule type" value="Genomic_DNA"/>
</dbReference>
<evidence type="ECO:0000313" key="1">
    <source>
        <dbReference type="EMBL" id="KAG0412428.1"/>
    </source>
</evidence>
<proteinExistence type="predicted"/>
<dbReference type="Proteomes" id="UP000805193">
    <property type="component" value="Unassembled WGS sequence"/>
</dbReference>
<organism evidence="1 2">
    <name type="scientific">Ixodes persulcatus</name>
    <name type="common">Taiga tick</name>
    <dbReference type="NCBI Taxonomy" id="34615"/>
    <lineage>
        <taxon>Eukaryota</taxon>
        <taxon>Metazoa</taxon>
        <taxon>Ecdysozoa</taxon>
        <taxon>Arthropoda</taxon>
        <taxon>Chelicerata</taxon>
        <taxon>Arachnida</taxon>
        <taxon>Acari</taxon>
        <taxon>Parasitiformes</taxon>
        <taxon>Ixodida</taxon>
        <taxon>Ixodoidea</taxon>
        <taxon>Ixodidae</taxon>
        <taxon>Ixodinae</taxon>
        <taxon>Ixodes</taxon>
    </lineage>
</organism>
<gene>
    <name evidence="1" type="ORF">HPB47_010439</name>
</gene>